<dbReference type="Proteomes" id="UP000741013">
    <property type="component" value="Unassembled WGS sequence"/>
</dbReference>
<evidence type="ECO:0000259" key="3">
    <source>
        <dbReference type="PROSITE" id="PS50263"/>
    </source>
</evidence>
<feature type="domain" description="CN hydrolase" evidence="3">
    <location>
        <begin position="1"/>
        <end position="232"/>
    </location>
</feature>
<dbReference type="InterPro" id="IPR003010">
    <property type="entry name" value="C-N_Hydrolase"/>
</dbReference>
<dbReference type="PROSITE" id="PS50263">
    <property type="entry name" value="CN_HYDROLASE"/>
    <property type="match status" value="1"/>
</dbReference>
<dbReference type="Pfam" id="PF00795">
    <property type="entry name" value="CN_hydrolase"/>
    <property type="match status" value="1"/>
</dbReference>
<comment type="similarity">
    <text evidence="1">Belongs to the carbon-nitrogen hydrolase superfamily. NIT1/NIT2 family.</text>
</comment>
<name>A0ABS4PRM9_9PSEU</name>
<protein>
    <submittedName>
        <fullName evidence="4">Amidohydrolase</fullName>
    </submittedName>
</protein>
<accession>A0ABS4PRM9</accession>
<dbReference type="CDD" id="cd07576">
    <property type="entry name" value="R-amidase_like"/>
    <property type="match status" value="1"/>
</dbReference>
<dbReference type="InterPro" id="IPR050345">
    <property type="entry name" value="Aliph_Amidase/BUP"/>
</dbReference>
<gene>
    <name evidence="4" type="ORF">JOM49_002812</name>
</gene>
<dbReference type="RefSeq" id="WP_209664731.1">
    <property type="nucleotide sequence ID" value="NZ_JAGGMS010000001.1"/>
</dbReference>
<dbReference type="SUPFAM" id="SSF56317">
    <property type="entry name" value="Carbon-nitrogen hydrolase"/>
    <property type="match status" value="1"/>
</dbReference>
<dbReference type="InterPro" id="IPR001110">
    <property type="entry name" value="UPF0012_CS"/>
</dbReference>
<dbReference type="PANTHER" id="PTHR43674:SF2">
    <property type="entry name" value="BETA-UREIDOPROPIONASE"/>
    <property type="match status" value="1"/>
</dbReference>
<comment type="caution">
    <text evidence="4">The sequence shown here is derived from an EMBL/GenBank/DDBJ whole genome shotgun (WGS) entry which is preliminary data.</text>
</comment>
<dbReference type="InterPro" id="IPR044083">
    <property type="entry name" value="RamA-like"/>
</dbReference>
<dbReference type="Gene3D" id="3.60.110.10">
    <property type="entry name" value="Carbon-nitrogen hydrolase"/>
    <property type="match status" value="1"/>
</dbReference>
<sequence>MIVAAFQGPAEDFLPELADAAARARGGGAGLLICPEMATTGYNIGESIEDLAEQADGPTARRIAEICREHRIAIAYGYPERGLGTVYNSVQLIDADGRIRANYRKTHLFGDLDKAHFSAGDRTVVQAEIGGLTVGLLICYDVEFPEMVRAHALAGTELLAVPTALMRPYEIVTDVVVPTRAYESQLFLAYVNRCDTEGELTYCGRSVVMAPDGTELARAGGATELLLATVDPDRLAASRRENTYLADRRPELYERLDLSGKKAQA</sequence>
<keyword evidence="5" id="KW-1185">Reference proteome</keyword>
<evidence type="ECO:0000256" key="2">
    <source>
        <dbReference type="ARBA" id="ARBA00022801"/>
    </source>
</evidence>
<evidence type="ECO:0000256" key="1">
    <source>
        <dbReference type="ARBA" id="ARBA00010613"/>
    </source>
</evidence>
<reference evidence="4 5" key="1">
    <citation type="submission" date="2021-03" db="EMBL/GenBank/DDBJ databases">
        <title>Sequencing the genomes of 1000 actinobacteria strains.</title>
        <authorList>
            <person name="Klenk H.-P."/>
        </authorList>
    </citation>
    <scope>NUCLEOTIDE SEQUENCE [LARGE SCALE GENOMIC DNA]</scope>
    <source>
        <strain evidence="4 5">DSM 45510</strain>
    </source>
</reference>
<evidence type="ECO:0000313" key="5">
    <source>
        <dbReference type="Proteomes" id="UP000741013"/>
    </source>
</evidence>
<dbReference type="EMBL" id="JAGGMS010000001">
    <property type="protein sequence ID" value="MBP2181286.1"/>
    <property type="molecule type" value="Genomic_DNA"/>
</dbReference>
<dbReference type="PROSITE" id="PS01227">
    <property type="entry name" value="UPF0012"/>
    <property type="match status" value="1"/>
</dbReference>
<dbReference type="PANTHER" id="PTHR43674">
    <property type="entry name" value="NITRILASE C965.09-RELATED"/>
    <property type="match status" value="1"/>
</dbReference>
<proteinExistence type="inferred from homology"/>
<evidence type="ECO:0000313" key="4">
    <source>
        <dbReference type="EMBL" id="MBP2181286.1"/>
    </source>
</evidence>
<dbReference type="InterPro" id="IPR036526">
    <property type="entry name" value="C-N_Hydrolase_sf"/>
</dbReference>
<keyword evidence="2" id="KW-0378">Hydrolase</keyword>
<organism evidence="4 5">
    <name type="scientific">Amycolatopsis magusensis</name>
    <dbReference type="NCBI Taxonomy" id="882444"/>
    <lineage>
        <taxon>Bacteria</taxon>
        <taxon>Bacillati</taxon>
        <taxon>Actinomycetota</taxon>
        <taxon>Actinomycetes</taxon>
        <taxon>Pseudonocardiales</taxon>
        <taxon>Pseudonocardiaceae</taxon>
        <taxon>Amycolatopsis</taxon>
    </lineage>
</organism>